<dbReference type="Proteomes" id="UP000566663">
    <property type="component" value="Unassembled WGS sequence"/>
</dbReference>
<evidence type="ECO:0000256" key="10">
    <source>
        <dbReference type="SAM" id="MobiDB-lite"/>
    </source>
</evidence>
<keyword evidence="6" id="KW-1133">Transmembrane helix</keyword>
<evidence type="ECO:0000259" key="12">
    <source>
        <dbReference type="PROSITE" id="PS51635"/>
    </source>
</evidence>
<dbReference type="CDD" id="cd07205">
    <property type="entry name" value="Pat_PNPLA6_PNPLA7_NTE1_like"/>
    <property type="match status" value="1"/>
</dbReference>
<keyword evidence="7 9" id="KW-0443">Lipid metabolism</keyword>
<dbReference type="InterPro" id="IPR000595">
    <property type="entry name" value="cNMP-bd_dom"/>
</dbReference>
<accession>A0A7W8MIF6</accession>
<feature type="short sequence motif" description="GXSXG" evidence="9">
    <location>
        <begin position="331"/>
        <end position="335"/>
    </location>
</feature>
<keyword evidence="8" id="KW-0472">Membrane</keyword>
<comment type="caution">
    <text evidence="9">Lacks conserved residue(s) required for the propagation of feature annotation.</text>
</comment>
<dbReference type="GO" id="GO:0016042">
    <property type="term" value="P:lipid catabolic process"/>
    <property type="evidence" value="ECO:0007669"/>
    <property type="project" value="UniProtKB-UniRule"/>
</dbReference>
<protein>
    <submittedName>
        <fullName evidence="13">NTE family protein</fullName>
    </submittedName>
</protein>
<feature type="active site" description="Proton acceptor" evidence="9">
    <location>
        <position position="447"/>
    </location>
</feature>
<evidence type="ECO:0000256" key="9">
    <source>
        <dbReference type="PROSITE-ProRule" id="PRU01161"/>
    </source>
</evidence>
<dbReference type="GO" id="GO:0004622">
    <property type="term" value="F:phosphatidylcholine lysophospholipase activity"/>
    <property type="evidence" value="ECO:0007669"/>
    <property type="project" value="UniProtKB-ARBA"/>
</dbReference>
<dbReference type="SUPFAM" id="SSF51206">
    <property type="entry name" value="cAMP-binding domain-like"/>
    <property type="match status" value="1"/>
</dbReference>
<comment type="caution">
    <text evidence="13">The sequence shown here is derived from an EMBL/GenBank/DDBJ whole genome shotgun (WGS) entry which is preliminary data.</text>
</comment>
<dbReference type="GO" id="GO:0016020">
    <property type="term" value="C:membrane"/>
    <property type="evidence" value="ECO:0007669"/>
    <property type="project" value="UniProtKB-SubCell"/>
</dbReference>
<evidence type="ECO:0000256" key="1">
    <source>
        <dbReference type="ARBA" id="ARBA00004370"/>
    </source>
</evidence>
<dbReference type="Gene3D" id="3.40.1090.10">
    <property type="entry name" value="Cytosolic phospholipase A2 catalytic domain"/>
    <property type="match status" value="2"/>
</dbReference>
<feature type="active site" description="Nucleophile" evidence="9">
    <location>
        <position position="333"/>
    </location>
</feature>
<dbReference type="InterPro" id="IPR050301">
    <property type="entry name" value="NTE"/>
</dbReference>
<dbReference type="InterPro" id="IPR014710">
    <property type="entry name" value="RmlC-like_jellyroll"/>
</dbReference>
<dbReference type="PANTHER" id="PTHR14226">
    <property type="entry name" value="NEUROPATHY TARGET ESTERASE/SWISS CHEESE D.MELANOGASTER"/>
    <property type="match status" value="1"/>
</dbReference>
<comment type="similarity">
    <text evidence="2">Belongs to the NTE family.</text>
</comment>
<dbReference type="Pfam" id="PF24179">
    <property type="entry name" value="NTE_Ploop"/>
    <property type="match status" value="1"/>
</dbReference>
<dbReference type="SMART" id="SM00100">
    <property type="entry name" value="cNMP"/>
    <property type="match status" value="1"/>
</dbReference>
<feature type="short sequence motif" description="DGA/G" evidence="9">
    <location>
        <begin position="447"/>
        <end position="449"/>
    </location>
</feature>
<evidence type="ECO:0000256" key="7">
    <source>
        <dbReference type="ARBA" id="ARBA00023098"/>
    </source>
</evidence>
<feature type="domain" description="PNPLA" evidence="12">
    <location>
        <begin position="300"/>
        <end position="460"/>
    </location>
</feature>
<evidence type="ECO:0000256" key="2">
    <source>
        <dbReference type="ARBA" id="ARBA00006636"/>
    </source>
</evidence>
<reference evidence="13 14" key="1">
    <citation type="submission" date="2020-08" db="EMBL/GenBank/DDBJ databases">
        <title>Genomic Encyclopedia of Type Strains, Phase IV (KMG-IV): sequencing the most valuable type-strain genomes for metagenomic binning, comparative biology and taxonomic classification.</title>
        <authorList>
            <person name="Goeker M."/>
        </authorList>
    </citation>
    <scope>NUCLEOTIDE SEQUENCE [LARGE SCALE GENOMIC DNA]</scope>
    <source>
        <strain evidence="13 14">DSM 25335</strain>
    </source>
</reference>
<evidence type="ECO:0000256" key="8">
    <source>
        <dbReference type="ARBA" id="ARBA00023136"/>
    </source>
</evidence>
<evidence type="ECO:0000313" key="13">
    <source>
        <dbReference type="EMBL" id="MBB5292966.1"/>
    </source>
</evidence>
<dbReference type="AlphaFoldDB" id="A0A7W8MIF6"/>
<dbReference type="Pfam" id="PF00027">
    <property type="entry name" value="cNMP_binding"/>
    <property type="match status" value="1"/>
</dbReference>
<dbReference type="RefSeq" id="WP_183255892.1">
    <property type="nucleotide sequence ID" value="NZ_BAAAFF010000001.1"/>
</dbReference>
<dbReference type="InterPro" id="IPR002641">
    <property type="entry name" value="PNPLA_dom"/>
</dbReference>
<dbReference type="PROSITE" id="PS50042">
    <property type="entry name" value="CNMP_BINDING_3"/>
    <property type="match status" value="1"/>
</dbReference>
<feature type="region of interest" description="Disordered" evidence="10">
    <location>
        <begin position="582"/>
        <end position="616"/>
    </location>
</feature>
<keyword evidence="5 9" id="KW-0442">Lipid degradation</keyword>
<gene>
    <name evidence="13" type="ORF">HNQ67_002503</name>
</gene>
<dbReference type="EMBL" id="JACHFZ010000005">
    <property type="protein sequence ID" value="MBB5292966.1"/>
    <property type="molecule type" value="Genomic_DNA"/>
</dbReference>
<dbReference type="InterPro" id="IPR018490">
    <property type="entry name" value="cNMP-bd_dom_sf"/>
</dbReference>
<organism evidence="13 14">
    <name type="scientific">Brevundimonas basaltis</name>
    <dbReference type="NCBI Taxonomy" id="472166"/>
    <lineage>
        <taxon>Bacteria</taxon>
        <taxon>Pseudomonadati</taxon>
        <taxon>Pseudomonadota</taxon>
        <taxon>Alphaproteobacteria</taxon>
        <taxon>Caulobacterales</taxon>
        <taxon>Caulobacteraceae</taxon>
        <taxon>Brevundimonas</taxon>
    </lineage>
</organism>
<evidence type="ECO:0000256" key="6">
    <source>
        <dbReference type="ARBA" id="ARBA00022989"/>
    </source>
</evidence>
<dbReference type="SUPFAM" id="SSF52151">
    <property type="entry name" value="FabD/lysophospholipase-like"/>
    <property type="match status" value="1"/>
</dbReference>
<evidence type="ECO:0000256" key="3">
    <source>
        <dbReference type="ARBA" id="ARBA00022692"/>
    </source>
</evidence>
<feature type="compositionally biased region" description="Low complexity" evidence="10">
    <location>
        <begin position="582"/>
        <end position="599"/>
    </location>
</feature>
<dbReference type="PANTHER" id="PTHR14226:SF29">
    <property type="entry name" value="NEUROPATHY TARGET ESTERASE SWS"/>
    <property type="match status" value="1"/>
</dbReference>
<keyword evidence="14" id="KW-1185">Reference proteome</keyword>
<evidence type="ECO:0000259" key="11">
    <source>
        <dbReference type="PROSITE" id="PS50042"/>
    </source>
</evidence>
<dbReference type="Gene3D" id="2.60.120.10">
    <property type="entry name" value="Jelly Rolls"/>
    <property type="match status" value="1"/>
</dbReference>
<sequence>MAPTRSDRLEDALHRIFTGGTNTSASWFALTGGESLFLEGDTADTLYLLRSGRLGVFRREPVGDRPPQFVGVIRPGEPAGEMAMLAGTVHTADVVALRDSEVIALPRDAFFEAARTEPDLMVELSRLMIQRARDRRSGGGEPSVFGFISARPRPIRAFVERIAAAIEADGFTCQVIDQTALSSASDWFSRVEDSHDYVLYVAEMDEPAWAALCARQVDRVFVVGSGLMTPPNRPLPHAGVLDAQRRTDLILLRDPRMTNPANTNVWIDAVGPGRWFQAVEGDQADAERIGRVITGSAVGVVLSGGGARAYSHIGALRALREARVPIDFVGGASMGAVIAAGPALNWSQEELEAGIRKAFVESDPLSDLAFPMLAMTRAHKVDRLLLEAYGDIDLADLHRPFFAASTNLTSGKLEVHRRGLMRRAMRASIAIPGILPPVVIDGQVLVDGAVLKNLPAEVMRQMNSGPVIAIDMSETRGVDPDLIEHPPSIWRLIATGAWRRGPPIVSILMRSATLTTDADLESSRAATDLLIQPTPDGLDIRDWKGFEAGVDAGYSATRETLADLVCPVTYLRRRMPLSAFAPPETAAETASASLRPAVVGRRKKAARRARPDKPAA</sequence>
<evidence type="ECO:0000313" key="14">
    <source>
        <dbReference type="Proteomes" id="UP000566663"/>
    </source>
</evidence>
<dbReference type="InterPro" id="IPR056556">
    <property type="entry name" value="NTE1_P-loop_dom"/>
</dbReference>
<proteinExistence type="inferred from homology"/>
<evidence type="ECO:0000256" key="5">
    <source>
        <dbReference type="ARBA" id="ARBA00022963"/>
    </source>
</evidence>
<comment type="subcellular location">
    <subcellularLocation>
        <location evidence="1">Membrane</location>
    </subcellularLocation>
</comment>
<keyword evidence="3" id="KW-0812">Transmembrane</keyword>
<feature type="domain" description="Cyclic nucleotide-binding" evidence="11">
    <location>
        <begin position="28"/>
        <end position="110"/>
    </location>
</feature>
<keyword evidence="4 9" id="KW-0378">Hydrolase</keyword>
<dbReference type="InterPro" id="IPR016035">
    <property type="entry name" value="Acyl_Trfase/lysoPLipase"/>
</dbReference>
<dbReference type="CDD" id="cd00038">
    <property type="entry name" value="CAP_ED"/>
    <property type="match status" value="1"/>
</dbReference>
<evidence type="ECO:0000256" key="4">
    <source>
        <dbReference type="ARBA" id="ARBA00022801"/>
    </source>
</evidence>
<dbReference type="Pfam" id="PF01734">
    <property type="entry name" value="Patatin"/>
    <property type="match status" value="1"/>
</dbReference>
<name>A0A7W8MIF6_9CAUL</name>
<dbReference type="PROSITE" id="PS51635">
    <property type="entry name" value="PNPLA"/>
    <property type="match status" value="1"/>
</dbReference>